<keyword evidence="2" id="KW-1133">Transmembrane helix</keyword>
<evidence type="ECO:0000256" key="1">
    <source>
        <dbReference type="SAM" id="MobiDB-lite"/>
    </source>
</evidence>
<dbReference type="Proteomes" id="UP001175211">
    <property type="component" value="Unassembled WGS sequence"/>
</dbReference>
<evidence type="ECO:0000313" key="3">
    <source>
        <dbReference type="EMBL" id="KAK0434256.1"/>
    </source>
</evidence>
<evidence type="ECO:0000256" key="2">
    <source>
        <dbReference type="SAM" id="Phobius"/>
    </source>
</evidence>
<dbReference type="GeneID" id="85365584"/>
<feature type="transmembrane region" description="Helical" evidence="2">
    <location>
        <begin position="100"/>
        <end position="120"/>
    </location>
</feature>
<dbReference type="EMBL" id="JAUEPS010000194">
    <property type="protein sequence ID" value="KAK0434256.1"/>
    <property type="molecule type" value="Genomic_DNA"/>
</dbReference>
<organism evidence="3 4">
    <name type="scientific">Armillaria tabescens</name>
    <name type="common">Ringless honey mushroom</name>
    <name type="synonym">Agaricus tabescens</name>
    <dbReference type="NCBI Taxonomy" id="1929756"/>
    <lineage>
        <taxon>Eukaryota</taxon>
        <taxon>Fungi</taxon>
        <taxon>Dikarya</taxon>
        <taxon>Basidiomycota</taxon>
        <taxon>Agaricomycotina</taxon>
        <taxon>Agaricomycetes</taxon>
        <taxon>Agaricomycetidae</taxon>
        <taxon>Agaricales</taxon>
        <taxon>Marasmiineae</taxon>
        <taxon>Physalacriaceae</taxon>
        <taxon>Desarmillaria</taxon>
    </lineage>
</organism>
<feature type="transmembrane region" description="Helical" evidence="2">
    <location>
        <begin position="44"/>
        <end position="65"/>
    </location>
</feature>
<feature type="region of interest" description="Disordered" evidence="1">
    <location>
        <begin position="286"/>
        <end position="328"/>
    </location>
</feature>
<sequence length="358" mass="39572">MGSFPIPESYFIGLGCEIFLHGLYTGLFLTSTYLLLFKKKKSRVIAVMTLVNILMYIVATAHLIINFKQDLSAFLSIYHNNANASSVFHNTSSAIQWSQLILGIVNVPFGDGIVIWRAWILWNRRRWIIASSVVLLLVTVGSGSGLVYTVAMTPAGVTFTDSSVESWAIAFIISTFSTNLWTTALVAYRTWSHFKLVRHLTGISILGSFRKQSAILPILIESGTLYCCTWLIVIVIFISSSNAIYVMIDTISQLTAMYPTLIITLVCIKSTLDVAIETFHQTQTNTQTQSQSWTRRPPAPTQGSLDDFTTTVSSDRGLGSTLDTSEDPSIESVVDRKALYPSPTESDDALRDCTHGIV</sequence>
<comment type="caution">
    <text evidence="3">The sequence shown here is derived from an EMBL/GenBank/DDBJ whole genome shotgun (WGS) entry which is preliminary data.</text>
</comment>
<keyword evidence="2" id="KW-0472">Membrane</keyword>
<feature type="transmembrane region" description="Helical" evidence="2">
    <location>
        <begin position="214"/>
        <end position="238"/>
    </location>
</feature>
<name>A0AA39J192_ARMTA</name>
<feature type="transmembrane region" description="Helical" evidence="2">
    <location>
        <begin position="244"/>
        <end position="268"/>
    </location>
</feature>
<protein>
    <submittedName>
        <fullName evidence="3">Uncharacterized protein</fullName>
    </submittedName>
</protein>
<feature type="transmembrane region" description="Helical" evidence="2">
    <location>
        <begin position="12"/>
        <end position="37"/>
    </location>
</feature>
<feature type="compositionally biased region" description="Polar residues" evidence="1">
    <location>
        <begin position="301"/>
        <end position="314"/>
    </location>
</feature>
<keyword evidence="4" id="KW-1185">Reference proteome</keyword>
<evidence type="ECO:0000313" key="4">
    <source>
        <dbReference type="Proteomes" id="UP001175211"/>
    </source>
</evidence>
<keyword evidence="2" id="KW-0812">Transmembrane</keyword>
<feature type="transmembrane region" description="Helical" evidence="2">
    <location>
        <begin position="127"/>
        <end position="147"/>
    </location>
</feature>
<proteinExistence type="predicted"/>
<feature type="transmembrane region" description="Helical" evidence="2">
    <location>
        <begin position="167"/>
        <end position="188"/>
    </location>
</feature>
<gene>
    <name evidence="3" type="ORF">EV420DRAFT_419993</name>
</gene>
<dbReference type="AlphaFoldDB" id="A0AA39J192"/>
<reference evidence="3" key="1">
    <citation type="submission" date="2023-06" db="EMBL/GenBank/DDBJ databases">
        <authorList>
            <consortium name="Lawrence Berkeley National Laboratory"/>
            <person name="Ahrendt S."/>
            <person name="Sahu N."/>
            <person name="Indic B."/>
            <person name="Wong-Bajracharya J."/>
            <person name="Merenyi Z."/>
            <person name="Ke H.-M."/>
            <person name="Monk M."/>
            <person name="Kocsube S."/>
            <person name="Drula E."/>
            <person name="Lipzen A."/>
            <person name="Balint B."/>
            <person name="Henrissat B."/>
            <person name="Andreopoulos B."/>
            <person name="Martin F.M."/>
            <person name="Harder C.B."/>
            <person name="Rigling D."/>
            <person name="Ford K.L."/>
            <person name="Foster G.D."/>
            <person name="Pangilinan J."/>
            <person name="Papanicolaou A."/>
            <person name="Barry K."/>
            <person name="LaButti K."/>
            <person name="Viragh M."/>
            <person name="Koriabine M."/>
            <person name="Yan M."/>
            <person name="Riley R."/>
            <person name="Champramary S."/>
            <person name="Plett K.L."/>
            <person name="Tsai I.J."/>
            <person name="Slot J."/>
            <person name="Sipos G."/>
            <person name="Plett J."/>
            <person name="Nagy L.G."/>
            <person name="Grigoriev I.V."/>
        </authorList>
    </citation>
    <scope>NUCLEOTIDE SEQUENCE</scope>
    <source>
        <strain evidence="3">CCBAS 213</strain>
    </source>
</reference>
<accession>A0AA39J192</accession>
<dbReference type="RefSeq" id="XP_060321684.1">
    <property type="nucleotide sequence ID" value="XM_060482036.1"/>
</dbReference>